<dbReference type="Pfam" id="PF00098">
    <property type="entry name" value="zf-CCHC"/>
    <property type="match status" value="1"/>
</dbReference>
<gene>
    <name evidence="3" type="ORF">RHSIM_Rhsim05G0040500</name>
</gene>
<dbReference type="OrthoDB" id="407598at2759"/>
<dbReference type="EMBL" id="WJXA01000005">
    <property type="protein sequence ID" value="KAF7144230.1"/>
    <property type="molecule type" value="Genomic_DNA"/>
</dbReference>
<dbReference type="InterPro" id="IPR001878">
    <property type="entry name" value="Znf_CCHC"/>
</dbReference>
<dbReference type="AlphaFoldDB" id="A0A834GYN1"/>
<proteinExistence type="predicted"/>
<accession>A0A834GYN1</accession>
<feature type="domain" description="CCHC-type" evidence="2">
    <location>
        <begin position="75"/>
        <end position="87"/>
    </location>
</feature>
<reference evidence="3" key="1">
    <citation type="submission" date="2019-11" db="EMBL/GenBank/DDBJ databases">
        <authorList>
            <person name="Liu Y."/>
            <person name="Hou J."/>
            <person name="Li T.-Q."/>
            <person name="Guan C.-H."/>
            <person name="Wu X."/>
            <person name="Wu H.-Z."/>
            <person name="Ling F."/>
            <person name="Zhang R."/>
            <person name="Shi X.-G."/>
            <person name="Ren J.-P."/>
            <person name="Chen E.-F."/>
            <person name="Sun J.-M."/>
        </authorList>
    </citation>
    <scope>NUCLEOTIDE SEQUENCE</scope>
    <source>
        <strain evidence="3">Adult_tree_wgs_1</strain>
        <tissue evidence="3">Leaves</tissue>
    </source>
</reference>
<protein>
    <recommendedName>
        <fullName evidence="2">CCHC-type domain-containing protein</fullName>
    </recommendedName>
</protein>
<dbReference type="InterPro" id="IPR036875">
    <property type="entry name" value="Znf_CCHC_sf"/>
</dbReference>
<sequence length="384" mass="41793">MFDLYSVSDVHQRALQLEKQANCRSSAPAWGVAARTTPGPAPVRPASTRSDLVRPTDSSSPAVPQANRVGASGSKCFKCGEPGHRAVEYRKGERLGKALFVDADGIINEHYEQYEQEVAYDESQPSSNSSEGVVEEVVGDVRPLLVVVHNGGSNTYTLKSEGTMIRLLPSKEVISKPQSGEGMRSKVIGFDAFRELLLADPYFSAVLREIAGGNQSDFHEHGGFLFKGNALCVPDDSLRLQIIKELHDEEHVGRDKTFALGLNTIVAIVGEAVAVADNEGLADGEEAREEREFGLEDVGDEADTGNKLEDVNVLWLTTMILLTMVVLPAITRTVNHGNWVAVVRFPWSSSSSSSEPLMLKERGSLYMMQLFHEATMATSNTDGL</sequence>
<evidence type="ECO:0000313" key="4">
    <source>
        <dbReference type="Proteomes" id="UP000626092"/>
    </source>
</evidence>
<name>A0A834GYN1_RHOSS</name>
<organism evidence="3 4">
    <name type="scientific">Rhododendron simsii</name>
    <name type="common">Sims's rhododendron</name>
    <dbReference type="NCBI Taxonomy" id="118357"/>
    <lineage>
        <taxon>Eukaryota</taxon>
        <taxon>Viridiplantae</taxon>
        <taxon>Streptophyta</taxon>
        <taxon>Embryophyta</taxon>
        <taxon>Tracheophyta</taxon>
        <taxon>Spermatophyta</taxon>
        <taxon>Magnoliopsida</taxon>
        <taxon>eudicotyledons</taxon>
        <taxon>Gunneridae</taxon>
        <taxon>Pentapetalae</taxon>
        <taxon>asterids</taxon>
        <taxon>Ericales</taxon>
        <taxon>Ericaceae</taxon>
        <taxon>Ericoideae</taxon>
        <taxon>Rhodoreae</taxon>
        <taxon>Rhododendron</taxon>
    </lineage>
</organism>
<dbReference type="Proteomes" id="UP000626092">
    <property type="component" value="Unassembled WGS sequence"/>
</dbReference>
<dbReference type="PANTHER" id="PTHR37984:SF5">
    <property type="entry name" value="PROTEIN NYNRIN-LIKE"/>
    <property type="match status" value="1"/>
</dbReference>
<keyword evidence="4" id="KW-1185">Reference proteome</keyword>
<dbReference type="GO" id="GO:0008270">
    <property type="term" value="F:zinc ion binding"/>
    <property type="evidence" value="ECO:0007669"/>
    <property type="project" value="InterPro"/>
</dbReference>
<feature type="region of interest" description="Disordered" evidence="1">
    <location>
        <begin position="27"/>
        <end position="69"/>
    </location>
</feature>
<evidence type="ECO:0000313" key="3">
    <source>
        <dbReference type="EMBL" id="KAF7144230.1"/>
    </source>
</evidence>
<comment type="caution">
    <text evidence="3">The sequence shown here is derived from an EMBL/GenBank/DDBJ whole genome shotgun (WGS) entry which is preliminary data.</text>
</comment>
<dbReference type="SUPFAM" id="SSF57756">
    <property type="entry name" value="Retrovirus zinc finger-like domains"/>
    <property type="match status" value="1"/>
</dbReference>
<dbReference type="GO" id="GO:0003676">
    <property type="term" value="F:nucleic acid binding"/>
    <property type="evidence" value="ECO:0007669"/>
    <property type="project" value="InterPro"/>
</dbReference>
<dbReference type="InterPro" id="IPR050951">
    <property type="entry name" value="Retrovirus_Pol_polyprotein"/>
</dbReference>
<dbReference type="PANTHER" id="PTHR37984">
    <property type="entry name" value="PROTEIN CBG26694"/>
    <property type="match status" value="1"/>
</dbReference>
<evidence type="ECO:0000256" key="1">
    <source>
        <dbReference type="SAM" id="MobiDB-lite"/>
    </source>
</evidence>
<evidence type="ECO:0000259" key="2">
    <source>
        <dbReference type="Pfam" id="PF00098"/>
    </source>
</evidence>